<sequence length="91" mass="10029">LKSRMILQSTMDLLLAVASSNSSPSQTDHCIHSCPWSPQESFPRQGAQARQLFTRRTYEPPNPSPPQGESFNVLGPSPKFVVPAVIIHENS</sequence>
<organism evidence="2 3">
    <name type="scientific">Myripristis murdjan</name>
    <name type="common">pinecone soldierfish</name>
    <dbReference type="NCBI Taxonomy" id="586833"/>
    <lineage>
        <taxon>Eukaryota</taxon>
        <taxon>Metazoa</taxon>
        <taxon>Chordata</taxon>
        <taxon>Craniata</taxon>
        <taxon>Vertebrata</taxon>
        <taxon>Euteleostomi</taxon>
        <taxon>Actinopterygii</taxon>
        <taxon>Neopterygii</taxon>
        <taxon>Teleostei</taxon>
        <taxon>Neoteleostei</taxon>
        <taxon>Acanthomorphata</taxon>
        <taxon>Holocentriformes</taxon>
        <taxon>Holocentridae</taxon>
        <taxon>Myripristis</taxon>
    </lineage>
</organism>
<proteinExistence type="predicted"/>
<keyword evidence="3" id="KW-1185">Reference proteome</keyword>
<dbReference type="InParanoid" id="A0A668A9B6"/>
<feature type="chain" id="PRO_5025434529" evidence="1">
    <location>
        <begin position="21"/>
        <end position="91"/>
    </location>
</feature>
<dbReference type="Ensembl" id="ENSMMDT00005051002.1">
    <property type="protein sequence ID" value="ENSMMDP00005050012.1"/>
    <property type="gene ID" value="ENSMMDG00005022709.1"/>
</dbReference>
<name>A0A668A9B6_9TELE</name>
<dbReference type="AlphaFoldDB" id="A0A668A9B6"/>
<dbReference type="Proteomes" id="UP000472263">
    <property type="component" value="Chromosome 8"/>
</dbReference>
<protein>
    <submittedName>
        <fullName evidence="2">Uncharacterized protein</fullName>
    </submittedName>
</protein>
<evidence type="ECO:0000313" key="3">
    <source>
        <dbReference type="Proteomes" id="UP000472263"/>
    </source>
</evidence>
<evidence type="ECO:0000256" key="1">
    <source>
        <dbReference type="SAM" id="SignalP"/>
    </source>
</evidence>
<evidence type="ECO:0000313" key="2">
    <source>
        <dbReference type="Ensembl" id="ENSMMDP00005050012.1"/>
    </source>
</evidence>
<feature type="signal peptide" evidence="1">
    <location>
        <begin position="1"/>
        <end position="20"/>
    </location>
</feature>
<reference evidence="2" key="2">
    <citation type="submission" date="2025-08" db="UniProtKB">
        <authorList>
            <consortium name="Ensembl"/>
        </authorList>
    </citation>
    <scope>IDENTIFICATION</scope>
</reference>
<reference evidence="2" key="1">
    <citation type="submission" date="2019-06" db="EMBL/GenBank/DDBJ databases">
        <authorList>
            <consortium name="Wellcome Sanger Institute Data Sharing"/>
        </authorList>
    </citation>
    <scope>NUCLEOTIDE SEQUENCE [LARGE SCALE GENOMIC DNA]</scope>
</reference>
<reference evidence="2" key="3">
    <citation type="submission" date="2025-09" db="UniProtKB">
        <authorList>
            <consortium name="Ensembl"/>
        </authorList>
    </citation>
    <scope>IDENTIFICATION</scope>
</reference>
<keyword evidence="1" id="KW-0732">Signal</keyword>
<accession>A0A668A9B6</accession>